<accession>A0A0P0VJH7</accession>
<reference evidence="2 3" key="2">
    <citation type="journal article" date="2013" name="Plant Cell Physiol.">
        <title>Rice Annotation Project Database (RAP-DB): an integrative and interactive database for rice genomics.</title>
        <authorList>
            <person name="Sakai H."/>
            <person name="Lee S.S."/>
            <person name="Tanaka T."/>
            <person name="Numa H."/>
            <person name="Kim J."/>
            <person name="Kawahara Y."/>
            <person name="Wakimoto H."/>
            <person name="Yang C.C."/>
            <person name="Iwamoto M."/>
            <person name="Abe T."/>
            <person name="Yamada Y."/>
            <person name="Muto A."/>
            <person name="Inokuchi H."/>
            <person name="Ikemura T."/>
            <person name="Matsumoto T."/>
            <person name="Sasaki T."/>
            <person name="Itoh T."/>
        </authorList>
    </citation>
    <scope>NUCLEOTIDE SEQUENCE [LARGE SCALE GENOMIC DNA]</scope>
    <source>
        <strain evidence="3">cv. Nipponbare</strain>
    </source>
</reference>
<evidence type="ECO:0000313" key="3">
    <source>
        <dbReference type="Proteomes" id="UP000059680"/>
    </source>
</evidence>
<name>A0A0P0VJH7_ORYSJ</name>
<evidence type="ECO:0000256" key="1">
    <source>
        <dbReference type="SAM" id="MobiDB-lite"/>
    </source>
</evidence>
<protein>
    <submittedName>
        <fullName evidence="2">Os02g0515200 protein</fullName>
    </submittedName>
</protein>
<evidence type="ECO:0000313" key="2">
    <source>
        <dbReference type="EMBL" id="BAS78895.1"/>
    </source>
</evidence>
<dbReference type="Proteomes" id="UP000059680">
    <property type="component" value="Chromosome 2"/>
</dbReference>
<reference evidence="3" key="1">
    <citation type="journal article" date="2005" name="Nature">
        <title>The map-based sequence of the rice genome.</title>
        <authorList>
            <consortium name="International rice genome sequencing project (IRGSP)"/>
            <person name="Matsumoto T."/>
            <person name="Wu J."/>
            <person name="Kanamori H."/>
            <person name="Katayose Y."/>
            <person name="Fujisawa M."/>
            <person name="Namiki N."/>
            <person name="Mizuno H."/>
            <person name="Yamamoto K."/>
            <person name="Antonio B.A."/>
            <person name="Baba T."/>
            <person name="Sakata K."/>
            <person name="Nagamura Y."/>
            <person name="Aoki H."/>
            <person name="Arikawa K."/>
            <person name="Arita K."/>
            <person name="Bito T."/>
            <person name="Chiden Y."/>
            <person name="Fujitsuka N."/>
            <person name="Fukunaka R."/>
            <person name="Hamada M."/>
            <person name="Harada C."/>
            <person name="Hayashi A."/>
            <person name="Hijishita S."/>
            <person name="Honda M."/>
            <person name="Hosokawa S."/>
            <person name="Ichikawa Y."/>
            <person name="Idonuma A."/>
            <person name="Iijima M."/>
            <person name="Ikeda M."/>
            <person name="Ikeno M."/>
            <person name="Ito K."/>
            <person name="Ito S."/>
            <person name="Ito T."/>
            <person name="Ito Y."/>
            <person name="Ito Y."/>
            <person name="Iwabuchi A."/>
            <person name="Kamiya K."/>
            <person name="Karasawa W."/>
            <person name="Kurita K."/>
            <person name="Katagiri S."/>
            <person name="Kikuta A."/>
            <person name="Kobayashi H."/>
            <person name="Kobayashi N."/>
            <person name="Machita K."/>
            <person name="Maehara T."/>
            <person name="Masukawa M."/>
            <person name="Mizubayashi T."/>
            <person name="Mukai Y."/>
            <person name="Nagasaki H."/>
            <person name="Nagata Y."/>
            <person name="Naito S."/>
            <person name="Nakashima M."/>
            <person name="Nakama Y."/>
            <person name="Nakamichi Y."/>
            <person name="Nakamura M."/>
            <person name="Meguro A."/>
            <person name="Negishi M."/>
            <person name="Ohta I."/>
            <person name="Ohta T."/>
            <person name="Okamoto M."/>
            <person name="Ono N."/>
            <person name="Saji S."/>
            <person name="Sakaguchi M."/>
            <person name="Sakai K."/>
            <person name="Shibata M."/>
            <person name="Shimokawa T."/>
            <person name="Song J."/>
            <person name="Takazaki Y."/>
            <person name="Terasawa K."/>
            <person name="Tsugane M."/>
            <person name="Tsuji K."/>
            <person name="Ueda S."/>
            <person name="Waki K."/>
            <person name="Yamagata H."/>
            <person name="Yamamoto M."/>
            <person name="Yamamoto S."/>
            <person name="Yamane H."/>
            <person name="Yoshiki S."/>
            <person name="Yoshihara R."/>
            <person name="Yukawa K."/>
            <person name="Zhong H."/>
            <person name="Yano M."/>
            <person name="Yuan Q."/>
            <person name="Ouyang S."/>
            <person name="Liu J."/>
            <person name="Jones K.M."/>
            <person name="Gansberger K."/>
            <person name="Moffat K."/>
            <person name="Hill J."/>
            <person name="Bera J."/>
            <person name="Fadrosh D."/>
            <person name="Jin S."/>
            <person name="Johri S."/>
            <person name="Kim M."/>
            <person name="Overton L."/>
            <person name="Reardon M."/>
            <person name="Tsitrin T."/>
            <person name="Vuong H."/>
            <person name="Weaver B."/>
            <person name="Ciecko A."/>
            <person name="Tallon L."/>
            <person name="Jackson J."/>
            <person name="Pai G."/>
            <person name="Aken S.V."/>
            <person name="Utterback T."/>
            <person name="Reidmuller S."/>
            <person name="Feldblyum T."/>
            <person name="Hsiao J."/>
            <person name="Zismann V."/>
            <person name="Iobst S."/>
            <person name="de Vazeille A.R."/>
            <person name="Buell C.R."/>
            <person name="Ying K."/>
            <person name="Li Y."/>
            <person name="Lu T."/>
            <person name="Huang Y."/>
            <person name="Zhao Q."/>
            <person name="Feng Q."/>
            <person name="Zhang L."/>
            <person name="Zhu J."/>
            <person name="Weng Q."/>
            <person name="Mu J."/>
            <person name="Lu Y."/>
            <person name="Fan D."/>
            <person name="Liu Y."/>
            <person name="Guan J."/>
            <person name="Zhang Y."/>
            <person name="Yu S."/>
            <person name="Liu X."/>
            <person name="Zhang Y."/>
            <person name="Hong G."/>
            <person name="Han B."/>
            <person name="Choisne N."/>
            <person name="Demange N."/>
            <person name="Orjeda G."/>
            <person name="Samain S."/>
            <person name="Cattolico L."/>
            <person name="Pelletier E."/>
            <person name="Couloux A."/>
            <person name="Segurens B."/>
            <person name="Wincker P."/>
            <person name="D'Hont A."/>
            <person name="Scarpelli C."/>
            <person name="Weissenbach J."/>
            <person name="Salanoubat M."/>
            <person name="Quetier F."/>
            <person name="Yu Y."/>
            <person name="Kim H.R."/>
            <person name="Rambo T."/>
            <person name="Currie J."/>
            <person name="Collura K."/>
            <person name="Luo M."/>
            <person name="Yang T."/>
            <person name="Ammiraju J.S.S."/>
            <person name="Engler F."/>
            <person name="Soderlund C."/>
            <person name="Wing R.A."/>
            <person name="Palmer L.E."/>
            <person name="de la Bastide M."/>
            <person name="Spiegel L."/>
            <person name="Nascimento L."/>
            <person name="Zutavern T."/>
            <person name="O'Shaughnessy A."/>
            <person name="Dike S."/>
            <person name="Dedhia N."/>
            <person name="Preston R."/>
            <person name="Balija V."/>
            <person name="McCombie W.R."/>
            <person name="Chow T."/>
            <person name="Chen H."/>
            <person name="Chung M."/>
            <person name="Chen C."/>
            <person name="Shaw J."/>
            <person name="Wu H."/>
            <person name="Hsiao K."/>
            <person name="Chao Y."/>
            <person name="Chu M."/>
            <person name="Cheng C."/>
            <person name="Hour A."/>
            <person name="Lee P."/>
            <person name="Lin S."/>
            <person name="Lin Y."/>
            <person name="Liou J."/>
            <person name="Liu S."/>
            <person name="Hsing Y."/>
            <person name="Raghuvanshi S."/>
            <person name="Mohanty A."/>
            <person name="Bharti A.K."/>
            <person name="Gaur A."/>
            <person name="Gupta V."/>
            <person name="Kumar D."/>
            <person name="Ravi V."/>
            <person name="Vij S."/>
            <person name="Kapur A."/>
            <person name="Khurana P."/>
            <person name="Khurana P."/>
            <person name="Khurana J.P."/>
            <person name="Tyagi A.K."/>
            <person name="Gaikwad K."/>
            <person name="Singh A."/>
            <person name="Dalal V."/>
            <person name="Srivastava S."/>
            <person name="Dixit A."/>
            <person name="Pal A.K."/>
            <person name="Ghazi I.A."/>
            <person name="Yadav M."/>
            <person name="Pandit A."/>
            <person name="Bhargava A."/>
            <person name="Sureshbabu K."/>
            <person name="Batra K."/>
            <person name="Sharma T.R."/>
            <person name="Mohapatra T."/>
            <person name="Singh N.K."/>
            <person name="Messing J."/>
            <person name="Nelson A.B."/>
            <person name="Fuks G."/>
            <person name="Kavchok S."/>
            <person name="Keizer G."/>
            <person name="Linton E."/>
            <person name="Llaca V."/>
            <person name="Song R."/>
            <person name="Tanyolac B."/>
            <person name="Young S."/>
            <person name="Ho-Il K."/>
            <person name="Hahn J.H."/>
            <person name="Sangsakoo G."/>
            <person name="Vanavichit A."/>
            <person name="de Mattos Luiz.A.T."/>
            <person name="Zimmer P.D."/>
            <person name="Malone G."/>
            <person name="Dellagostin O."/>
            <person name="de Oliveira A.C."/>
            <person name="Bevan M."/>
            <person name="Bancroft I."/>
            <person name="Minx P."/>
            <person name="Cordum H."/>
            <person name="Wilson R."/>
            <person name="Cheng Z."/>
            <person name="Jin W."/>
            <person name="Jiang J."/>
            <person name="Leong S.A."/>
            <person name="Iwama H."/>
            <person name="Gojobori T."/>
            <person name="Itoh T."/>
            <person name="Niimura Y."/>
            <person name="Fujii Y."/>
            <person name="Habara T."/>
            <person name="Sakai H."/>
            <person name="Sato Y."/>
            <person name="Wilson G."/>
            <person name="Kumar K."/>
            <person name="McCouch S."/>
            <person name="Juretic N."/>
            <person name="Hoen D."/>
            <person name="Wright S."/>
            <person name="Bruskiewich R."/>
            <person name="Bureau T."/>
            <person name="Miyao A."/>
            <person name="Hirochika H."/>
            <person name="Nishikawa T."/>
            <person name="Kadowaki K."/>
            <person name="Sugiura M."/>
            <person name="Burr B."/>
            <person name="Sasaki T."/>
        </authorList>
    </citation>
    <scope>NUCLEOTIDE SEQUENCE [LARGE SCALE GENOMIC DNA]</scope>
    <source>
        <strain evidence="3">cv. Nipponbare</strain>
    </source>
</reference>
<dbReference type="Gramene" id="Os02t0515200-03">
    <property type="protein sequence ID" value="Os02t0515200-03"/>
    <property type="gene ID" value="Os02g0515200"/>
</dbReference>
<gene>
    <name evidence="2" type="ordered locus">Os02g0515200</name>
    <name evidence="2" type="ORF">OSNPB_020515200</name>
</gene>
<keyword evidence="3" id="KW-1185">Reference proteome</keyword>
<dbReference type="AlphaFoldDB" id="A0A0P0VJH7"/>
<dbReference type="ExpressionAtlas" id="A0A0P0VJH7">
    <property type="expression patterns" value="baseline and differential"/>
</dbReference>
<reference evidence="2 3" key="3">
    <citation type="journal article" date="2013" name="Rice">
        <title>Improvement of the Oryza sativa Nipponbare reference genome using next generation sequence and optical map data.</title>
        <authorList>
            <person name="Kawahara Y."/>
            <person name="de la Bastide M."/>
            <person name="Hamilton J.P."/>
            <person name="Kanamori H."/>
            <person name="McCombie W.R."/>
            <person name="Ouyang S."/>
            <person name="Schwartz D.C."/>
            <person name="Tanaka T."/>
            <person name="Wu J."/>
            <person name="Zhou S."/>
            <person name="Childs K.L."/>
            <person name="Davidson R.M."/>
            <person name="Lin H."/>
            <person name="Quesada-Ocampo L."/>
            <person name="Vaillancourt B."/>
            <person name="Sakai H."/>
            <person name="Lee S.S."/>
            <person name="Kim J."/>
            <person name="Numa H."/>
            <person name="Itoh T."/>
            <person name="Buell C.R."/>
            <person name="Matsumoto T."/>
        </authorList>
    </citation>
    <scope>NUCLEOTIDE SEQUENCE [LARGE SCALE GENOMIC DNA]</scope>
    <source>
        <strain evidence="3">cv. Nipponbare</strain>
    </source>
</reference>
<dbReference type="EMBL" id="AP014958">
    <property type="protein sequence ID" value="BAS78895.1"/>
    <property type="molecule type" value="Genomic_DNA"/>
</dbReference>
<feature type="region of interest" description="Disordered" evidence="1">
    <location>
        <begin position="1"/>
        <end position="33"/>
    </location>
</feature>
<organism evidence="2 3">
    <name type="scientific">Oryza sativa subsp. japonica</name>
    <name type="common">Rice</name>
    <dbReference type="NCBI Taxonomy" id="39947"/>
    <lineage>
        <taxon>Eukaryota</taxon>
        <taxon>Viridiplantae</taxon>
        <taxon>Streptophyta</taxon>
        <taxon>Embryophyta</taxon>
        <taxon>Tracheophyta</taxon>
        <taxon>Spermatophyta</taxon>
        <taxon>Magnoliopsida</taxon>
        <taxon>Liliopsida</taxon>
        <taxon>Poales</taxon>
        <taxon>Poaceae</taxon>
        <taxon>BOP clade</taxon>
        <taxon>Oryzoideae</taxon>
        <taxon>Oryzeae</taxon>
        <taxon>Oryzinae</taxon>
        <taxon>Oryza</taxon>
        <taxon>Oryza sativa</taxon>
    </lineage>
</organism>
<feature type="compositionally biased region" description="Basic residues" evidence="1">
    <location>
        <begin position="10"/>
        <end position="23"/>
    </location>
</feature>
<sequence>MKSPLLRLKGFGHHQQHRERKSRQPQPQPTPAKLDELADAAQVRESIDLLIN</sequence>
<proteinExistence type="predicted"/>